<keyword evidence="2" id="KW-1185">Reference proteome</keyword>
<comment type="caution">
    <text evidence="1">The sequence shown here is derived from an EMBL/GenBank/DDBJ whole genome shotgun (WGS) entry which is preliminary data.</text>
</comment>
<accession>A0AAD8RJ65</accession>
<evidence type="ECO:0000313" key="1">
    <source>
        <dbReference type="EMBL" id="KAK1626946.1"/>
    </source>
</evidence>
<sequence>MYKGHKKGCTMILEEAATHDLWIWQSFFGMPGTNNDINVLQCSPIFSKLVEGHAPPVKFVINGRQYNKGYYLTTRDTILPAALSPRFHPFSRSFDLGAPRLLAGERLVVAMSFELCELLSLRLHEEASRLLRGRSLAQDLLDVLEVRIVDELALLLLQPLVALRVERREDRRLLWVGGGLRRLAPLRRLLRILCFRVCHVGLVSCREPWVLVLSGAVLRGGLRLRWWWRQRVAVEA</sequence>
<proteinExistence type="predicted"/>
<reference evidence="1" key="1">
    <citation type="submission" date="2023-07" db="EMBL/GenBank/DDBJ databases">
        <title>A chromosome-level genome assembly of Lolium multiflorum.</title>
        <authorList>
            <person name="Chen Y."/>
            <person name="Copetti D."/>
            <person name="Kolliker R."/>
            <person name="Studer B."/>
        </authorList>
    </citation>
    <scope>NUCLEOTIDE SEQUENCE</scope>
    <source>
        <strain evidence="1">02402/16</strain>
        <tissue evidence="1">Leaf</tissue>
    </source>
</reference>
<name>A0AAD8RJ65_LOLMU</name>
<gene>
    <name evidence="1" type="ORF">QYE76_001261</name>
</gene>
<dbReference type="InterPro" id="IPR006912">
    <property type="entry name" value="Harbinger_derived_prot"/>
</dbReference>
<dbReference type="Pfam" id="PF04827">
    <property type="entry name" value="Plant_tran"/>
    <property type="match status" value="1"/>
</dbReference>
<dbReference type="EMBL" id="JAUUTY010000005">
    <property type="protein sequence ID" value="KAK1626946.1"/>
    <property type="molecule type" value="Genomic_DNA"/>
</dbReference>
<organism evidence="1 2">
    <name type="scientific">Lolium multiflorum</name>
    <name type="common">Italian ryegrass</name>
    <name type="synonym">Lolium perenne subsp. multiflorum</name>
    <dbReference type="NCBI Taxonomy" id="4521"/>
    <lineage>
        <taxon>Eukaryota</taxon>
        <taxon>Viridiplantae</taxon>
        <taxon>Streptophyta</taxon>
        <taxon>Embryophyta</taxon>
        <taxon>Tracheophyta</taxon>
        <taxon>Spermatophyta</taxon>
        <taxon>Magnoliopsida</taxon>
        <taxon>Liliopsida</taxon>
        <taxon>Poales</taxon>
        <taxon>Poaceae</taxon>
        <taxon>BOP clade</taxon>
        <taxon>Pooideae</taxon>
        <taxon>Poodae</taxon>
        <taxon>Poeae</taxon>
        <taxon>Poeae Chloroplast Group 2 (Poeae type)</taxon>
        <taxon>Loliodinae</taxon>
        <taxon>Loliinae</taxon>
        <taxon>Lolium</taxon>
    </lineage>
</organism>
<dbReference type="AlphaFoldDB" id="A0AAD8RJ65"/>
<protein>
    <submittedName>
        <fullName evidence="1">Uncharacterized protein</fullName>
    </submittedName>
</protein>
<dbReference type="Proteomes" id="UP001231189">
    <property type="component" value="Unassembled WGS sequence"/>
</dbReference>
<evidence type="ECO:0000313" key="2">
    <source>
        <dbReference type="Proteomes" id="UP001231189"/>
    </source>
</evidence>